<reference evidence="4 5" key="2">
    <citation type="submission" date="2019-02" db="EMBL/GenBank/DDBJ databases">
        <authorList>
            <consortium name="Pathogen Informatics"/>
        </authorList>
    </citation>
    <scope>NUCLEOTIDE SEQUENCE [LARGE SCALE GENOMIC DNA]</scope>
    <source>
        <strain evidence="4">Clo34</strain>
        <strain evidence="5">clo34</strain>
    </source>
</reference>
<dbReference type="EMBL" id="LK932388">
    <property type="protein sequence ID" value="CDS85469.1"/>
    <property type="molecule type" value="Genomic_DNA"/>
</dbReference>
<dbReference type="EMBL" id="CAADAN010000015">
    <property type="protein sequence ID" value="VFD34946.1"/>
    <property type="molecule type" value="Genomic_DNA"/>
</dbReference>
<protein>
    <submittedName>
        <fullName evidence="4">Multimeric flavodoxin WrbA family protein,diverged or disrupted</fullName>
    </submittedName>
</protein>
<dbReference type="EMBL" id="LK932529">
    <property type="protein sequence ID" value="CDS89299.1"/>
    <property type="molecule type" value="Genomic_DNA"/>
</dbReference>
<proteinExistence type="predicted"/>
<dbReference type="AlphaFoldDB" id="A0A031WJI3"/>
<dbReference type="RefSeq" id="WP_009903648.1">
    <property type="nucleotide sequence ID" value="NZ_BBYB01000097.1"/>
</dbReference>
<evidence type="ECO:0000313" key="1">
    <source>
        <dbReference type="EMBL" id="CDS85469.1"/>
    </source>
</evidence>
<dbReference type="EMBL" id="LK933205">
    <property type="protein sequence ID" value="CDT49889.1"/>
    <property type="molecule type" value="Genomic_DNA"/>
</dbReference>
<dbReference type="InterPro" id="IPR029039">
    <property type="entry name" value="Flavoprotein-like_sf"/>
</dbReference>
<dbReference type="GeneID" id="66355629"/>
<reference evidence="1" key="1">
    <citation type="submission" date="2014-07" db="EMBL/GenBank/DDBJ databases">
        <authorList>
            <person name="Monot Marc"/>
        </authorList>
    </citation>
    <scope>NUCLEOTIDE SEQUENCE</scope>
    <source>
        <strain evidence="3">7032989</strain>
        <strain evidence="1">7032994</strain>
    </source>
</reference>
<dbReference type="Proteomes" id="UP000411588">
    <property type="component" value="Unassembled WGS sequence"/>
</dbReference>
<dbReference type="Gene3D" id="3.40.50.360">
    <property type="match status" value="1"/>
</dbReference>
<evidence type="ECO:0000313" key="2">
    <source>
        <dbReference type="EMBL" id="CDS89299.1"/>
    </source>
</evidence>
<accession>A0A031WJI3</accession>
<evidence type="ECO:0000313" key="5">
    <source>
        <dbReference type="Proteomes" id="UP000411588"/>
    </source>
</evidence>
<name>A0A031WJI3_CLODI</name>
<evidence type="ECO:0000313" key="4">
    <source>
        <dbReference type="EMBL" id="VFD34946.1"/>
    </source>
</evidence>
<gene>
    <name evidence="3" type="ORF">BN1095_520005</name>
    <name evidence="2" type="ORF">BN1096_740038</name>
    <name evidence="1" type="ORF">BN1097_500058</name>
    <name evidence="4" type="ORF">SAMEA1402399_03322</name>
</gene>
<dbReference type="SUPFAM" id="SSF52218">
    <property type="entry name" value="Flavoproteins"/>
    <property type="match status" value="1"/>
</dbReference>
<sequence>MNIVMINGSPKVNKNNSQYFLSELKQLIQNDNKVFTFKVDSTSKYPDALNAILNCDRLIIASPLYVDGIPSHLLHFLEKCEKFLKTQNKKPIPVYAIVNCGFNEGEHNHLAIQMIEHWCKKINFTWVQGIGIGAGEMFGSLESVPLGKGPKKDLGIALKELSKNILSDNIHIDDSNKSTIFISPNFPRFLYKLMGNHQWNTQAKSNGLTKSDILKK</sequence>
<organism evidence="1">
    <name type="scientific">Clostridioides difficile</name>
    <name type="common">Peptoclostridium difficile</name>
    <dbReference type="NCBI Taxonomy" id="1496"/>
    <lineage>
        <taxon>Bacteria</taxon>
        <taxon>Bacillati</taxon>
        <taxon>Bacillota</taxon>
        <taxon>Clostridia</taxon>
        <taxon>Peptostreptococcales</taxon>
        <taxon>Peptostreptococcaceae</taxon>
        <taxon>Clostridioides</taxon>
    </lineage>
</organism>
<evidence type="ECO:0000313" key="3">
    <source>
        <dbReference type="EMBL" id="CDT49889.1"/>
    </source>
</evidence>